<evidence type="ECO:0000259" key="1">
    <source>
        <dbReference type="Pfam" id="PF24859"/>
    </source>
</evidence>
<feature type="domain" description="FdhE central" evidence="1">
    <location>
        <begin position="175"/>
        <end position="209"/>
    </location>
</feature>
<dbReference type="GO" id="GO:0005829">
    <property type="term" value="C:cytosol"/>
    <property type="evidence" value="ECO:0007669"/>
    <property type="project" value="TreeGrafter"/>
</dbReference>
<protein>
    <submittedName>
        <fullName evidence="2">FdhE protein</fullName>
    </submittedName>
</protein>
<gene>
    <name evidence="2" type="ORF">HNQ81_003065</name>
</gene>
<evidence type="ECO:0000313" key="2">
    <source>
        <dbReference type="EMBL" id="MBB5349313.1"/>
    </source>
</evidence>
<dbReference type="EMBL" id="JACHEO010000023">
    <property type="protein sequence ID" value="MBB5349313.1"/>
    <property type="molecule type" value="Genomic_DNA"/>
</dbReference>
<dbReference type="InterPro" id="IPR024064">
    <property type="entry name" value="FdhE-like_sf"/>
</dbReference>
<accession>A0A840UWL8</accession>
<dbReference type="SUPFAM" id="SSF144020">
    <property type="entry name" value="FdhE-like"/>
    <property type="match status" value="1"/>
</dbReference>
<dbReference type="AlphaFoldDB" id="A0A840UWL8"/>
<dbReference type="Pfam" id="PF24859">
    <property type="entry name" value="FdhE_central"/>
    <property type="match status" value="1"/>
</dbReference>
<dbReference type="CDD" id="cd16341">
    <property type="entry name" value="FdhE"/>
    <property type="match status" value="1"/>
</dbReference>
<reference evidence="2 3" key="1">
    <citation type="submission" date="2020-08" db="EMBL/GenBank/DDBJ databases">
        <title>Genomic Encyclopedia of Type Strains, Phase IV (KMG-IV): sequencing the most valuable type-strain genomes for metagenomic binning, comparative biology and taxonomic classification.</title>
        <authorList>
            <person name="Goeker M."/>
        </authorList>
    </citation>
    <scope>NUCLEOTIDE SEQUENCE [LARGE SCALE GENOMIC DNA]</scope>
    <source>
        <strain evidence="2 3">DSM 28570</strain>
    </source>
</reference>
<dbReference type="RefSeq" id="WP_183352120.1">
    <property type="nucleotide sequence ID" value="NZ_JACHEO010000023.1"/>
</dbReference>
<dbReference type="Proteomes" id="UP000539642">
    <property type="component" value="Unassembled WGS sequence"/>
</dbReference>
<organism evidence="2 3">
    <name type="scientific">Desulfoprunum benzoelyticum</name>
    <dbReference type="NCBI Taxonomy" id="1506996"/>
    <lineage>
        <taxon>Bacteria</taxon>
        <taxon>Pseudomonadati</taxon>
        <taxon>Thermodesulfobacteriota</taxon>
        <taxon>Desulfobulbia</taxon>
        <taxon>Desulfobulbales</taxon>
        <taxon>Desulfobulbaceae</taxon>
        <taxon>Desulfoprunum</taxon>
    </lineage>
</organism>
<comment type="caution">
    <text evidence="2">The sequence shown here is derived from an EMBL/GenBank/DDBJ whole genome shotgun (WGS) entry which is preliminary data.</text>
</comment>
<dbReference type="PANTHER" id="PTHR37689:SF1">
    <property type="entry name" value="PROTEIN FDHE"/>
    <property type="match status" value="1"/>
</dbReference>
<dbReference type="PANTHER" id="PTHR37689">
    <property type="entry name" value="PROTEIN FDHE"/>
    <property type="match status" value="1"/>
</dbReference>
<sequence length="294" mass="33443">MSHTTSREEELAAEIARLKQERPYLDNLFTSFGPMLLLRQRWGQNKREGETTITVDPLRYSSGMTVMQQCPDLLYDDRWHDAGLAVAGAIGYGFCELAGDMDYLTNRIRGGLDCCTLYRSAIELKPEELGRKARETGIQELSLAVFLRCLGRLMLSIKAQEIATELASLTWTKGYCPICGSFPHLAIIRDKGQRWLQCPQCSHEWSFPRMTCPYCEHEEPAGTSYLFVEGKKEEMAFTCERCERYLVTTDQSGNLRRTNADLIALSLAHFDMLVQDKGFQPMAECEWNTFATAD</sequence>
<dbReference type="InterPro" id="IPR006452">
    <property type="entry name" value="Formate_DH_accessory"/>
</dbReference>
<dbReference type="InterPro" id="IPR056797">
    <property type="entry name" value="FdhE_central"/>
</dbReference>
<proteinExistence type="predicted"/>
<dbReference type="GO" id="GO:0008199">
    <property type="term" value="F:ferric iron binding"/>
    <property type="evidence" value="ECO:0007669"/>
    <property type="project" value="TreeGrafter"/>
</dbReference>
<evidence type="ECO:0000313" key="3">
    <source>
        <dbReference type="Proteomes" id="UP000539642"/>
    </source>
</evidence>
<name>A0A840UWL8_9BACT</name>
<dbReference type="GO" id="GO:0051604">
    <property type="term" value="P:protein maturation"/>
    <property type="evidence" value="ECO:0007669"/>
    <property type="project" value="TreeGrafter"/>
</dbReference>
<dbReference type="Gene3D" id="3.90.1670.10">
    <property type="entry name" value="FdhE-like domain"/>
    <property type="match status" value="1"/>
</dbReference>
<keyword evidence="3" id="KW-1185">Reference proteome</keyword>